<dbReference type="RefSeq" id="WP_045777100.1">
    <property type="nucleotide sequence ID" value="NZ_LAJY01000602.1"/>
</dbReference>
<dbReference type="Proteomes" id="UP000033774">
    <property type="component" value="Unassembled WGS sequence"/>
</dbReference>
<feature type="chain" id="PRO_5002462455" description="PepSY domain-containing protein" evidence="1">
    <location>
        <begin position="22"/>
        <end position="87"/>
    </location>
</feature>
<reference evidence="3 4" key="1">
    <citation type="submission" date="2015-03" db="EMBL/GenBank/DDBJ databases">
        <title>Draft genome sequence of Elstera litoralis.</title>
        <authorList>
            <person name="Rahalkar M.C."/>
            <person name="Dhakephalkar P.K."/>
            <person name="Pore S.D."/>
            <person name="Arora P."/>
            <person name="Kapse N.G."/>
            <person name="Pandit P.S."/>
        </authorList>
    </citation>
    <scope>NUCLEOTIDE SEQUENCE [LARGE SCALE GENOMIC DNA]</scope>
    <source>
        <strain evidence="3 4">Dia-1</strain>
    </source>
</reference>
<keyword evidence="1" id="KW-0732">Signal</keyword>
<keyword evidence="4" id="KW-1185">Reference proteome</keyword>
<dbReference type="InterPro" id="IPR025711">
    <property type="entry name" value="PepSY"/>
</dbReference>
<evidence type="ECO:0000313" key="4">
    <source>
        <dbReference type="Proteomes" id="UP000033774"/>
    </source>
</evidence>
<name>A0A0F3IPB2_9PROT</name>
<accession>A0A0F3IPB2</accession>
<evidence type="ECO:0000313" key="3">
    <source>
        <dbReference type="EMBL" id="KJV08393.1"/>
    </source>
</evidence>
<proteinExistence type="predicted"/>
<dbReference type="Pfam" id="PF13670">
    <property type="entry name" value="PepSY_2"/>
    <property type="match status" value="1"/>
</dbReference>
<dbReference type="EMBL" id="LAJY01000602">
    <property type="protein sequence ID" value="KJV08393.1"/>
    <property type="molecule type" value="Genomic_DNA"/>
</dbReference>
<dbReference type="AlphaFoldDB" id="A0A0F3IPB2"/>
<feature type="signal peptide" evidence="1">
    <location>
        <begin position="1"/>
        <end position="21"/>
    </location>
</feature>
<evidence type="ECO:0000256" key="1">
    <source>
        <dbReference type="SAM" id="SignalP"/>
    </source>
</evidence>
<evidence type="ECO:0000259" key="2">
    <source>
        <dbReference type="Pfam" id="PF13670"/>
    </source>
</evidence>
<sequence length="87" mass="9003">MFRFAAMTLLAAAAFAGAASAADLCKPAATPVSDAQVMQMLTEKGYKDVKLGKDDGCIEAKGHNAAGKRVEVYIDPTTGEIVKVKGA</sequence>
<organism evidence="3 4">
    <name type="scientific">Elstera litoralis</name>
    <dbReference type="NCBI Taxonomy" id="552518"/>
    <lineage>
        <taxon>Bacteria</taxon>
        <taxon>Pseudomonadati</taxon>
        <taxon>Pseudomonadota</taxon>
        <taxon>Alphaproteobacteria</taxon>
        <taxon>Rhodospirillales</taxon>
        <taxon>Rhodospirillaceae</taxon>
        <taxon>Elstera</taxon>
    </lineage>
</organism>
<protein>
    <recommendedName>
        <fullName evidence="2">PepSY domain-containing protein</fullName>
    </recommendedName>
</protein>
<feature type="domain" description="PepSY" evidence="2">
    <location>
        <begin position="4"/>
        <end position="84"/>
    </location>
</feature>
<gene>
    <name evidence="3" type="ORF">VZ95_18075</name>
</gene>
<comment type="caution">
    <text evidence="3">The sequence shown here is derived from an EMBL/GenBank/DDBJ whole genome shotgun (WGS) entry which is preliminary data.</text>
</comment>